<comment type="similarity">
    <text evidence="1">Belongs to the acyl coenzyme A hydrolase family.</text>
</comment>
<keyword evidence="2 3" id="KW-0378">Hydrolase</keyword>
<dbReference type="OrthoDB" id="9801856at2"/>
<dbReference type="Gene3D" id="3.10.129.10">
    <property type="entry name" value="Hotdog Thioesterase"/>
    <property type="match status" value="1"/>
</dbReference>
<dbReference type="InterPro" id="IPR006683">
    <property type="entry name" value="Thioestr_dom"/>
</dbReference>
<dbReference type="NCBIfam" id="NF007970">
    <property type="entry name" value="PRK10694.1"/>
    <property type="match status" value="1"/>
</dbReference>
<name>A0A328C151_9PAST</name>
<dbReference type="PANTHER" id="PTHR11049">
    <property type="entry name" value="ACYL COENZYME A THIOESTER HYDROLASE"/>
    <property type="match status" value="1"/>
</dbReference>
<dbReference type="InterPro" id="IPR040170">
    <property type="entry name" value="Cytosol_ACT"/>
</dbReference>
<dbReference type="FunFam" id="3.10.129.10:FF:000008">
    <property type="entry name" value="Acyl-CoA thioester hydrolase"/>
    <property type="match status" value="1"/>
</dbReference>
<evidence type="ECO:0000256" key="1">
    <source>
        <dbReference type="ARBA" id="ARBA00010458"/>
    </source>
</evidence>
<comment type="caution">
    <text evidence="5">The sequence shown here is derived from an EMBL/GenBank/DDBJ whole genome shotgun (WGS) entry which is preliminary data.</text>
</comment>
<gene>
    <name evidence="5" type="ORF">C5N92_01215</name>
</gene>
<evidence type="ECO:0000259" key="4">
    <source>
        <dbReference type="PROSITE" id="PS51770"/>
    </source>
</evidence>
<dbReference type="AlphaFoldDB" id="A0A328C151"/>
<protein>
    <submittedName>
        <fullName evidence="5">Acyl-CoA thioester hydrolase YciA</fullName>
    </submittedName>
</protein>
<evidence type="ECO:0000256" key="2">
    <source>
        <dbReference type="ARBA" id="ARBA00022801"/>
    </source>
</evidence>
<evidence type="ECO:0000313" key="6">
    <source>
        <dbReference type="Proteomes" id="UP000248689"/>
    </source>
</evidence>
<sequence>METNQNKREPEGSLILRTLAMPSDTNANGDIFGGWIMSQMDMGGAILAKELVKGRVVTVSVDKMSFLLPVSVGDVVCCYGKCTKVGRTSLQIKVEVWIKKVYEGMRDRHCVTEAEFTFVAVDNNGRPRVIPRDDNPELDQALALLQTQS</sequence>
<reference evidence="6" key="1">
    <citation type="submission" date="2018-02" db="EMBL/GenBank/DDBJ databases">
        <title>Glaesserella australis sp. nov., isolated from the lungs of pigs.</title>
        <authorList>
            <person name="Turni C."/>
            <person name="Christensen H."/>
        </authorList>
    </citation>
    <scope>NUCLEOTIDE SEQUENCE [LARGE SCALE GENOMIC DNA]</scope>
    <source>
        <strain evidence="6">HS4635</strain>
    </source>
</reference>
<dbReference type="CDD" id="cd03442">
    <property type="entry name" value="BFIT_BACH"/>
    <property type="match status" value="1"/>
</dbReference>
<evidence type="ECO:0000256" key="3">
    <source>
        <dbReference type="PROSITE-ProRule" id="PRU01106"/>
    </source>
</evidence>
<feature type="domain" description="HotDog ACOT-type" evidence="4">
    <location>
        <begin position="10"/>
        <end position="124"/>
    </location>
</feature>
<organism evidence="5 6">
    <name type="scientific">Glaesserella australis</name>
    <dbReference type="NCBI Taxonomy" id="2094024"/>
    <lineage>
        <taxon>Bacteria</taxon>
        <taxon>Pseudomonadati</taxon>
        <taxon>Pseudomonadota</taxon>
        <taxon>Gammaproteobacteria</taxon>
        <taxon>Pasteurellales</taxon>
        <taxon>Pasteurellaceae</taxon>
        <taxon>Glaesserella</taxon>
    </lineage>
</organism>
<dbReference type="InterPro" id="IPR029069">
    <property type="entry name" value="HotDog_dom_sf"/>
</dbReference>
<dbReference type="RefSeq" id="WP_111749064.1">
    <property type="nucleotide sequence ID" value="NZ_PTPX01000002.1"/>
</dbReference>
<dbReference type="SUPFAM" id="SSF54637">
    <property type="entry name" value="Thioesterase/thiol ester dehydrase-isomerase"/>
    <property type="match status" value="1"/>
</dbReference>
<keyword evidence="6" id="KW-1185">Reference proteome</keyword>
<dbReference type="GO" id="GO:0005829">
    <property type="term" value="C:cytosol"/>
    <property type="evidence" value="ECO:0007669"/>
    <property type="project" value="TreeGrafter"/>
</dbReference>
<dbReference type="PROSITE" id="PS51770">
    <property type="entry name" value="HOTDOG_ACOT"/>
    <property type="match status" value="1"/>
</dbReference>
<dbReference type="GO" id="GO:0009062">
    <property type="term" value="P:fatty acid catabolic process"/>
    <property type="evidence" value="ECO:0007669"/>
    <property type="project" value="TreeGrafter"/>
</dbReference>
<proteinExistence type="inferred from homology"/>
<dbReference type="EMBL" id="PTPX01000002">
    <property type="protein sequence ID" value="RAL19645.1"/>
    <property type="molecule type" value="Genomic_DNA"/>
</dbReference>
<accession>A0A328C151</accession>
<dbReference type="GO" id="GO:0006637">
    <property type="term" value="P:acyl-CoA metabolic process"/>
    <property type="evidence" value="ECO:0007669"/>
    <property type="project" value="TreeGrafter"/>
</dbReference>
<dbReference type="InterPro" id="IPR033120">
    <property type="entry name" value="HOTDOG_ACOT"/>
</dbReference>
<dbReference type="Pfam" id="PF03061">
    <property type="entry name" value="4HBT"/>
    <property type="match status" value="1"/>
</dbReference>
<dbReference type="GO" id="GO:0052816">
    <property type="term" value="F:long-chain fatty acyl-CoA hydrolase activity"/>
    <property type="evidence" value="ECO:0007669"/>
    <property type="project" value="TreeGrafter"/>
</dbReference>
<dbReference type="Proteomes" id="UP000248689">
    <property type="component" value="Unassembled WGS sequence"/>
</dbReference>
<evidence type="ECO:0000313" key="5">
    <source>
        <dbReference type="EMBL" id="RAL19645.1"/>
    </source>
</evidence>
<dbReference type="PANTHER" id="PTHR11049:SF5">
    <property type="entry name" value="ACYL-COA THIOESTER HYDROLASE YCIA"/>
    <property type="match status" value="1"/>
</dbReference>